<keyword evidence="3" id="KW-0804">Transcription</keyword>
<evidence type="ECO:0000256" key="4">
    <source>
        <dbReference type="SAM" id="MobiDB-lite"/>
    </source>
</evidence>
<gene>
    <name evidence="6" type="ORF">AWU67_13220</name>
</gene>
<keyword evidence="2" id="KW-0238">DNA-binding</keyword>
<reference evidence="7" key="2">
    <citation type="submission" date="2016-01" db="EMBL/GenBank/DDBJ databases">
        <title>First complete genome sequence of a species in the genus Microterricola, an extremophilic cold active enzyme producing strain ERGS5:02 isolated from Sikkim Himalaya.</title>
        <authorList>
            <person name="Kumar R."/>
            <person name="Singh D."/>
            <person name="Swarnkar M.K."/>
        </authorList>
    </citation>
    <scope>NUCLEOTIDE SEQUENCE [LARGE SCALE GENOMIC DNA]</scope>
    <source>
        <strain evidence="7">ERGS5:02</strain>
    </source>
</reference>
<dbReference type="InterPro" id="IPR036388">
    <property type="entry name" value="WH-like_DNA-bd_sf"/>
</dbReference>
<feature type="region of interest" description="Disordered" evidence="4">
    <location>
        <begin position="125"/>
        <end position="147"/>
    </location>
</feature>
<dbReference type="EMBL" id="CP014145">
    <property type="protein sequence ID" value="AMB59666.1"/>
    <property type="molecule type" value="Genomic_DNA"/>
</dbReference>
<sequence length="147" mass="15981">MTVSYVQTSGIPGMTEGVFPAACPSRTVLDHVTSKWGVLVLLTLSRAPHRWGELRRGIEGISEKMLAQTLRTLERDGFVLREVRAVIPPRVDYSLTARGRELSDHLLPLMAWIDGNAADILAPQEPQTAQAAQSAQTAQTAQAPQPA</sequence>
<evidence type="ECO:0000256" key="2">
    <source>
        <dbReference type="ARBA" id="ARBA00023125"/>
    </source>
</evidence>
<dbReference type="RefSeq" id="WP_067229940.1">
    <property type="nucleotide sequence ID" value="NZ_CP014145.1"/>
</dbReference>
<evidence type="ECO:0000313" key="6">
    <source>
        <dbReference type="EMBL" id="AMB59666.1"/>
    </source>
</evidence>
<dbReference type="KEGG" id="mvd:AWU67_13220"/>
<dbReference type="PROSITE" id="PS51118">
    <property type="entry name" value="HTH_HXLR"/>
    <property type="match status" value="1"/>
</dbReference>
<dbReference type="InterPro" id="IPR036390">
    <property type="entry name" value="WH_DNA-bd_sf"/>
</dbReference>
<keyword evidence="7" id="KW-1185">Reference proteome</keyword>
<keyword evidence="1" id="KW-0805">Transcription regulation</keyword>
<dbReference type="GO" id="GO:0003677">
    <property type="term" value="F:DNA binding"/>
    <property type="evidence" value="ECO:0007669"/>
    <property type="project" value="UniProtKB-KW"/>
</dbReference>
<dbReference type="PANTHER" id="PTHR33204">
    <property type="entry name" value="TRANSCRIPTIONAL REGULATOR, MARR FAMILY"/>
    <property type="match status" value="1"/>
</dbReference>
<dbReference type="Gene3D" id="1.10.10.10">
    <property type="entry name" value="Winged helix-like DNA-binding domain superfamily/Winged helix DNA-binding domain"/>
    <property type="match status" value="1"/>
</dbReference>
<dbReference type="AlphaFoldDB" id="A0A0X8E5Z2"/>
<dbReference type="SUPFAM" id="SSF46785">
    <property type="entry name" value="Winged helix' DNA-binding domain"/>
    <property type="match status" value="1"/>
</dbReference>
<accession>A0A0X8E5Z2</accession>
<evidence type="ECO:0000259" key="5">
    <source>
        <dbReference type="PROSITE" id="PS51118"/>
    </source>
</evidence>
<dbReference type="PANTHER" id="PTHR33204:SF37">
    <property type="entry name" value="HTH-TYPE TRANSCRIPTIONAL REGULATOR YODB"/>
    <property type="match status" value="1"/>
</dbReference>
<evidence type="ECO:0000256" key="3">
    <source>
        <dbReference type="ARBA" id="ARBA00023163"/>
    </source>
</evidence>
<dbReference type="InterPro" id="IPR002577">
    <property type="entry name" value="HTH_HxlR"/>
</dbReference>
<proteinExistence type="predicted"/>
<name>A0A0X8E5Z2_9MICO</name>
<dbReference type="Proteomes" id="UP000058305">
    <property type="component" value="Chromosome"/>
</dbReference>
<evidence type="ECO:0000256" key="1">
    <source>
        <dbReference type="ARBA" id="ARBA00023015"/>
    </source>
</evidence>
<evidence type="ECO:0000313" key="7">
    <source>
        <dbReference type="Proteomes" id="UP000058305"/>
    </source>
</evidence>
<dbReference type="Pfam" id="PF01638">
    <property type="entry name" value="HxlR"/>
    <property type="match status" value="1"/>
</dbReference>
<organism evidence="6 7">
    <name type="scientific">Microterricola viridarii</name>
    <dbReference type="NCBI Taxonomy" id="412690"/>
    <lineage>
        <taxon>Bacteria</taxon>
        <taxon>Bacillati</taxon>
        <taxon>Actinomycetota</taxon>
        <taxon>Actinomycetes</taxon>
        <taxon>Micrococcales</taxon>
        <taxon>Microbacteriaceae</taxon>
        <taxon>Microterricola</taxon>
    </lineage>
</organism>
<protein>
    <submittedName>
        <fullName evidence="6">Transcriptional regulator</fullName>
    </submittedName>
</protein>
<dbReference type="OrthoDB" id="370168at2"/>
<reference evidence="6 7" key="1">
    <citation type="journal article" date="2016" name="J. Biotechnol.">
        <title>First complete genome sequence of a species in the genus Microterricola, an extremophilic cold active enzyme producing bacterial strain ERGS5:02 isolated from Sikkim Himalaya.</title>
        <authorList>
            <person name="Himanshu"/>
            <person name="Swarnkar M.K."/>
            <person name="Singh D."/>
            <person name="Kumar R."/>
        </authorList>
    </citation>
    <scope>NUCLEOTIDE SEQUENCE [LARGE SCALE GENOMIC DNA]</scope>
    <source>
        <strain evidence="6 7">ERGS5:02</strain>
    </source>
</reference>
<feature type="domain" description="HTH hxlR-type" evidence="5">
    <location>
        <begin position="23"/>
        <end position="121"/>
    </location>
</feature>